<evidence type="ECO:0000256" key="1">
    <source>
        <dbReference type="SAM" id="Phobius"/>
    </source>
</evidence>
<gene>
    <name evidence="2" type="ORF">FYC77_01175</name>
</gene>
<reference evidence="2 3" key="1">
    <citation type="submission" date="2019-08" db="EMBL/GenBank/DDBJ databases">
        <title>Archaea genome.</title>
        <authorList>
            <person name="Kajale S."/>
            <person name="Shouche Y."/>
            <person name="Deshpande N."/>
            <person name="Sharma A."/>
        </authorList>
    </citation>
    <scope>NUCLEOTIDE SEQUENCE [LARGE SCALE GENOMIC DNA]</scope>
    <source>
        <strain evidence="2 3">ESP3B_9</strain>
    </source>
</reference>
<keyword evidence="1" id="KW-0812">Transmembrane</keyword>
<sequence length="66" mass="6862">MNSSEFLRFLTATVALCAVALVIATAVTPPDPFSLIGVALPLVVLSLVVSYVLVYRVGLGRLESGA</sequence>
<dbReference type="RefSeq" id="WP_149079666.1">
    <property type="nucleotide sequence ID" value="NZ_VTAW01000001.1"/>
</dbReference>
<comment type="caution">
    <text evidence="2">The sequence shown here is derived from an EMBL/GenBank/DDBJ whole genome shotgun (WGS) entry which is preliminary data.</text>
</comment>
<protein>
    <submittedName>
        <fullName evidence="2">Uncharacterized protein</fullName>
    </submittedName>
</protein>
<name>A0A5D5APZ1_9EURY</name>
<keyword evidence="1" id="KW-0472">Membrane</keyword>
<dbReference type="Pfam" id="PF24378">
    <property type="entry name" value="DUF7534"/>
    <property type="match status" value="1"/>
</dbReference>
<dbReference type="InterPro" id="IPR055956">
    <property type="entry name" value="DUF7534"/>
</dbReference>
<dbReference type="EMBL" id="VTAW01000001">
    <property type="protein sequence ID" value="TYT63859.1"/>
    <property type="molecule type" value="Genomic_DNA"/>
</dbReference>
<evidence type="ECO:0000313" key="3">
    <source>
        <dbReference type="Proteomes" id="UP000324104"/>
    </source>
</evidence>
<keyword evidence="1" id="KW-1133">Transmembrane helix</keyword>
<organism evidence="2 3">
    <name type="scientific">Natrialba swarupiae</name>
    <dbReference type="NCBI Taxonomy" id="2448032"/>
    <lineage>
        <taxon>Archaea</taxon>
        <taxon>Methanobacteriati</taxon>
        <taxon>Methanobacteriota</taxon>
        <taxon>Stenosarchaea group</taxon>
        <taxon>Halobacteria</taxon>
        <taxon>Halobacteriales</taxon>
        <taxon>Natrialbaceae</taxon>
        <taxon>Natrialba</taxon>
    </lineage>
</organism>
<proteinExistence type="predicted"/>
<evidence type="ECO:0000313" key="2">
    <source>
        <dbReference type="EMBL" id="TYT63859.1"/>
    </source>
</evidence>
<keyword evidence="3" id="KW-1185">Reference proteome</keyword>
<dbReference type="Proteomes" id="UP000324104">
    <property type="component" value="Unassembled WGS sequence"/>
</dbReference>
<dbReference type="AlphaFoldDB" id="A0A5D5APZ1"/>
<accession>A0A5D5APZ1</accession>
<feature type="transmembrane region" description="Helical" evidence="1">
    <location>
        <begin position="36"/>
        <end position="54"/>
    </location>
</feature>